<organism evidence="3 4">
    <name type="scientific">Allosphingosinicella ginsenosidimutans</name>
    <dbReference type="NCBI Taxonomy" id="1176539"/>
    <lineage>
        <taxon>Bacteria</taxon>
        <taxon>Pseudomonadati</taxon>
        <taxon>Pseudomonadota</taxon>
        <taxon>Alphaproteobacteria</taxon>
        <taxon>Sphingomonadales</taxon>
        <taxon>Sphingomonadaceae</taxon>
        <taxon>Allosphingosinicella</taxon>
    </lineage>
</organism>
<dbReference type="InterPro" id="IPR006076">
    <property type="entry name" value="FAD-dep_OxRdtase"/>
</dbReference>
<dbReference type="GO" id="GO:0016491">
    <property type="term" value="F:oxidoreductase activity"/>
    <property type="evidence" value="ECO:0007669"/>
    <property type="project" value="UniProtKB-KW"/>
</dbReference>
<dbReference type="SUPFAM" id="SSF51905">
    <property type="entry name" value="FAD/NAD(P)-binding domain"/>
    <property type="match status" value="1"/>
</dbReference>
<reference evidence="3 4" key="1">
    <citation type="journal article" date="2015" name="J. Microbiol.">
        <title>Sphingosinicella ginsenosidimutans sp. nov., with ginsenoside converting activity.</title>
        <authorList>
            <person name="Kim J.K."/>
            <person name="Kang M.S."/>
            <person name="Park S.C."/>
            <person name="Kim K.M."/>
            <person name="Choi K."/>
            <person name="Yoon M.H."/>
            <person name="Im W.T."/>
        </authorList>
    </citation>
    <scope>NUCLEOTIDE SEQUENCE [LARGE SCALE GENOMIC DNA]</scope>
    <source>
        <strain evidence="3 4">BS-11</strain>
    </source>
</reference>
<dbReference type="OrthoDB" id="7421214at2"/>
<dbReference type="Gene3D" id="3.50.50.60">
    <property type="entry name" value="FAD/NAD(P)-binding domain"/>
    <property type="match status" value="1"/>
</dbReference>
<keyword evidence="1" id="KW-0560">Oxidoreductase</keyword>
<dbReference type="Pfam" id="PF01266">
    <property type="entry name" value="DAO"/>
    <property type="match status" value="1"/>
</dbReference>
<name>A0A5C6TRC1_9SPHN</name>
<dbReference type="PANTHER" id="PTHR13847:SF287">
    <property type="entry name" value="FAD-DEPENDENT OXIDOREDUCTASE DOMAIN-CONTAINING PROTEIN 1"/>
    <property type="match status" value="1"/>
</dbReference>
<protein>
    <submittedName>
        <fullName evidence="3">FAD-binding oxidoreductase</fullName>
    </submittedName>
</protein>
<dbReference type="AlphaFoldDB" id="A0A5C6TRC1"/>
<proteinExistence type="predicted"/>
<keyword evidence="4" id="KW-1185">Reference proteome</keyword>
<dbReference type="PANTHER" id="PTHR13847">
    <property type="entry name" value="SARCOSINE DEHYDROGENASE-RELATED"/>
    <property type="match status" value="1"/>
</dbReference>
<dbReference type="EMBL" id="VOQQ01000001">
    <property type="protein sequence ID" value="TXC62551.1"/>
    <property type="molecule type" value="Genomic_DNA"/>
</dbReference>
<evidence type="ECO:0000313" key="3">
    <source>
        <dbReference type="EMBL" id="TXC62551.1"/>
    </source>
</evidence>
<feature type="domain" description="FAD dependent oxidoreductase" evidence="2">
    <location>
        <begin position="5"/>
        <end position="347"/>
    </location>
</feature>
<comment type="caution">
    <text evidence="3">The sequence shown here is derived from an EMBL/GenBank/DDBJ whole genome shotgun (WGS) entry which is preliminary data.</text>
</comment>
<evidence type="ECO:0000313" key="4">
    <source>
        <dbReference type="Proteomes" id="UP000321249"/>
    </source>
</evidence>
<dbReference type="RefSeq" id="WP_147041939.1">
    <property type="nucleotide sequence ID" value="NZ_BAABIR010000001.1"/>
</dbReference>
<evidence type="ECO:0000259" key="2">
    <source>
        <dbReference type="Pfam" id="PF01266"/>
    </source>
</evidence>
<dbReference type="Proteomes" id="UP000321249">
    <property type="component" value="Unassembled WGS sequence"/>
</dbReference>
<dbReference type="Gene3D" id="3.30.9.10">
    <property type="entry name" value="D-Amino Acid Oxidase, subunit A, domain 2"/>
    <property type="match status" value="1"/>
</dbReference>
<evidence type="ECO:0000256" key="1">
    <source>
        <dbReference type="ARBA" id="ARBA00023002"/>
    </source>
</evidence>
<sequence>MSIVDFLVVGGGIAGASMAAELSGSASVLLLEAEAQPNYHSTGRSAAIFFEMYGKPPVRALSRASKPLFFHPPGDFADAPLVGARGALYIANKEQLERLEAFAGQPDIRRFARRLSAEDARALCPVLRPDYVAGGLEEPGAADIDVHGLHQAYLRRLKLNGGTLLTSKRVEAIRRDGDAWVVSAGAESFEGRILVNAAGAWGDEIARLAGVAPLGLEPRRRTAALVDPPADAGPIAGWPLVIDIDEQFYFKPDAGLVLLSPADETLVEPCDIQPEEWDIALAVDRVGKAADIPVRHIRHSWAGLRTFSPDRVPVCGFDGVVPGFFWLVGQGGYGVQTAPGMARLGAALAQGAPLCDSLLANEVDPADFSPRRFEGRRQG</sequence>
<gene>
    <name evidence="3" type="ORF">FRZ32_02080</name>
</gene>
<dbReference type="GO" id="GO:0005737">
    <property type="term" value="C:cytoplasm"/>
    <property type="evidence" value="ECO:0007669"/>
    <property type="project" value="TreeGrafter"/>
</dbReference>
<dbReference type="InterPro" id="IPR036188">
    <property type="entry name" value="FAD/NAD-bd_sf"/>
</dbReference>
<accession>A0A5C6TRC1</accession>